<feature type="chain" id="PRO_5042073514" evidence="1">
    <location>
        <begin position="19"/>
        <end position="268"/>
    </location>
</feature>
<proteinExistence type="predicted"/>
<dbReference type="EMBL" id="JAWDGP010001519">
    <property type="protein sequence ID" value="KAK3790806.1"/>
    <property type="molecule type" value="Genomic_DNA"/>
</dbReference>
<sequence length="268" mass="29332">MVSAAAVLVSAILVVANSDKSDKVCPSKYPGYLISDGTEAIFQGCYHSAGSKSVLPKTPMVNFRQEIDWDLWTSHGSARAMVKKCGMVALARGAAYFGVEFYGECYYGDDPNFAQRKVTLDDDCETLCGLDVGGPSAMVVYKIEHWAPQCPTVNVGYNLDSTHWAWNRGCYSHTSSEPVFPMDSMANFRYNIDWYELADSGHAGSIVKRCGQVALKKGATFFGIELFGNCFYGSSPAIDGGELACKLDKCFWDVGKSKALMLYKVVDI</sequence>
<dbReference type="AlphaFoldDB" id="A0AAE1APC9"/>
<name>A0AAE1APC9_9GAST</name>
<accession>A0AAE1APC9</accession>
<evidence type="ECO:0000313" key="2">
    <source>
        <dbReference type="EMBL" id="KAK3790806.1"/>
    </source>
</evidence>
<protein>
    <submittedName>
        <fullName evidence="2">Uncharacterized protein</fullName>
    </submittedName>
</protein>
<reference evidence="2" key="1">
    <citation type="journal article" date="2023" name="G3 (Bethesda)">
        <title>A reference genome for the long-term kleptoplast-retaining sea slug Elysia crispata morphotype clarki.</title>
        <authorList>
            <person name="Eastman K.E."/>
            <person name="Pendleton A.L."/>
            <person name="Shaikh M.A."/>
            <person name="Suttiyut T."/>
            <person name="Ogas R."/>
            <person name="Tomko P."/>
            <person name="Gavelis G."/>
            <person name="Widhalm J.R."/>
            <person name="Wisecaver J.H."/>
        </authorList>
    </citation>
    <scope>NUCLEOTIDE SEQUENCE</scope>
    <source>
        <strain evidence="2">ECLA1</strain>
    </source>
</reference>
<gene>
    <name evidence="2" type="ORF">RRG08_038297</name>
</gene>
<evidence type="ECO:0000256" key="1">
    <source>
        <dbReference type="SAM" id="SignalP"/>
    </source>
</evidence>
<organism evidence="2 3">
    <name type="scientific">Elysia crispata</name>
    <name type="common">lettuce slug</name>
    <dbReference type="NCBI Taxonomy" id="231223"/>
    <lineage>
        <taxon>Eukaryota</taxon>
        <taxon>Metazoa</taxon>
        <taxon>Spiralia</taxon>
        <taxon>Lophotrochozoa</taxon>
        <taxon>Mollusca</taxon>
        <taxon>Gastropoda</taxon>
        <taxon>Heterobranchia</taxon>
        <taxon>Euthyneura</taxon>
        <taxon>Panpulmonata</taxon>
        <taxon>Sacoglossa</taxon>
        <taxon>Placobranchoidea</taxon>
        <taxon>Plakobranchidae</taxon>
        <taxon>Elysia</taxon>
    </lineage>
</organism>
<evidence type="ECO:0000313" key="3">
    <source>
        <dbReference type="Proteomes" id="UP001283361"/>
    </source>
</evidence>
<keyword evidence="3" id="KW-1185">Reference proteome</keyword>
<dbReference type="Proteomes" id="UP001283361">
    <property type="component" value="Unassembled WGS sequence"/>
</dbReference>
<comment type="caution">
    <text evidence="2">The sequence shown here is derived from an EMBL/GenBank/DDBJ whole genome shotgun (WGS) entry which is preliminary data.</text>
</comment>
<keyword evidence="1" id="KW-0732">Signal</keyword>
<feature type="signal peptide" evidence="1">
    <location>
        <begin position="1"/>
        <end position="18"/>
    </location>
</feature>